<protein>
    <submittedName>
        <fullName evidence="3">Uncharacterized protein</fullName>
    </submittedName>
</protein>
<feature type="region of interest" description="Disordered" evidence="1">
    <location>
        <begin position="112"/>
        <end position="136"/>
    </location>
</feature>
<dbReference type="AlphaFoldDB" id="A0AAN6MZF1"/>
<evidence type="ECO:0000313" key="3">
    <source>
        <dbReference type="EMBL" id="KAK3935048.1"/>
    </source>
</evidence>
<reference evidence="4" key="1">
    <citation type="journal article" date="2023" name="Mol. Phylogenet. Evol.">
        <title>Genome-scale phylogeny and comparative genomics of the fungal order Sordariales.</title>
        <authorList>
            <person name="Hensen N."/>
            <person name="Bonometti L."/>
            <person name="Westerberg I."/>
            <person name="Brannstrom I.O."/>
            <person name="Guillou S."/>
            <person name="Cros-Aarteil S."/>
            <person name="Calhoun S."/>
            <person name="Haridas S."/>
            <person name="Kuo A."/>
            <person name="Mondo S."/>
            <person name="Pangilinan J."/>
            <person name="Riley R."/>
            <person name="LaButti K."/>
            <person name="Andreopoulos B."/>
            <person name="Lipzen A."/>
            <person name="Chen C."/>
            <person name="Yan M."/>
            <person name="Daum C."/>
            <person name="Ng V."/>
            <person name="Clum A."/>
            <person name="Steindorff A."/>
            <person name="Ohm R.A."/>
            <person name="Martin F."/>
            <person name="Silar P."/>
            <person name="Natvig D.O."/>
            <person name="Lalanne C."/>
            <person name="Gautier V."/>
            <person name="Ament-Velasquez S.L."/>
            <person name="Kruys A."/>
            <person name="Hutchinson M.I."/>
            <person name="Powell A.J."/>
            <person name="Barry K."/>
            <person name="Miller A.N."/>
            <person name="Grigoriev I.V."/>
            <person name="Debuchy R."/>
            <person name="Gladieux P."/>
            <person name="Hiltunen Thoren M."/>
            <person name="Johannesson H."/>
        </authorList>
    </citation>
    <scope>NUCLEOTIDE SEQUENCE [LARGE SCALE GENOMIC DNA]</scope>
    <source>
        <strain evidence="4">CBS 340.73</strain>
    </source>
</reference>
<name>A0AAN6MZF1_9PEZI</name>
<evidence type="ECO:0000256" key="2">
    <source>
        <dbReference type="SAM" id="SignalP"/>
    </source>
</evidence>
<keyword evidence="4" id="KW-1185">Reference proteome</keyword>
<keyword evidence="2" id="KW-0732">Signal</keyword>
<feature type="chain" id="PRO_5043011028" evidence="2">
    <location>
        <begin position="20"/>
        <end position="292"/>
    </location>
</feature>
<evidence type="ECO:0000313" key="4">
    <source>
        <dbReference type="Proteomes" id="UP001303473"/>
    </source>
</evidence>
<gene>
    <name evidence="3" type="ORF">QBC46DRAFT_413375</name>
</gene>
<evidence type="ECO:0000256" key="1">
    <source>
        <dbReference type="SAM" id="MobiDB-lite"/>
    </source>
</evidence>
<dbReference type="Proteomes" id="UP001303473">
    <property type="component" value="Unassembled WGS sequence"/>
</dbReference>
<proteinExistence type="predicted"/>
<organism evidence="3 4">
    <name type="scientific">Diplogelasinospora grovesii</name>
    <dbReference type="NCBI Taxonomy" id="303347"/>
    <lineage>
        <taxon>Eukaryota</taxon>
        <taxon>Fungi</taxon>
        <taxon>Dikarya</taxon>
        <taxon>Ascomycota</taxon>
        <taxon>Pezizomycotina</taxon>
        <taxon>Sordariomycetes</taxon>
        <taxon>Sordariomycetidae</taxon>
        <taxon>Sordariales</taxon>
        <taxon>Diplogelasinosporaceae</taxon>
        <taxon>Diplogelasinospora</taxon>
    </lineage>
</organism>
<feature type="signal peptide" evidence="2">
    <location>
        <begin position="1"/>
        <end position="19"/>
    </location>
</feature>
<feature type="region of interest" description="Disordered" evidence="1">
    <location>
        <begin position="151"/>
        <end position="177"/>
    </location>
</feature>
<accession>A0AAN6MZF1</accession>
<comment type="caution">
    <text evidence="3">The sequence shown here is derived from an EMBL/GenBank/DDBJ whole genome shotgun (WGS) entry which is preliminary data.</text>
</comment>
<sequence length="292" mass="30995">MLHLLLVFTLLTWPWAIEAITIDSSQAVNIEIKLDGAVATGVLNFVDSKYSDDNSSGGATAPNTLYPNVTATWSSTETNLVTVIIDSQGTEQVKPTPSSSRTNPVTVVINSQGTERVEPTPSPSRTPPNLNTTFTWSSTETNPITVVINSQGTEEVEPTSSPSRTPPNPNTTFTWSSTETNPITVVINSQGTERVEPTPSPSRTPPNLNTTFTWSSTETNPVTVVINSQGTEQVEPTPSPSRTIFSIASIPAINITNSSNTSFLSSGATFTSGGSRGGSSMVQLMAYLLGLD</sequence>
<dbReference type="EMBL" id="MU853944">
    <property type="protein sequence ID" value="KAK3935048.1"/>
    <property type="molecule type" value="Genomic_DNA"/>
</dbReference>
<feature type="compositionally biased region" description="Polar residues" evidence="1">
    <location>
        <begin position="127"/>
        <end position="136"/>
    </location>
</feature>